<proteinExistence type="predicted"/>
<dbReference type="InterPro" id="IPR052514">
    <property type="entry name" value="SAM-dependent_MTase"/>
</dbReference>
<gene>
    <name evidence="2" type="ORF">COT50_02485</name>
</gene>
<organism evidence="2 3">
    <name type="scientific">candidate division WWE3 bacterium CG08_land_8_20_14_0_20_41_10</name>
    <dbReference type="NCBI Taxonomy" id="1975085"/>
    <lineage>
        <taxon>Bacteria</taxon>
        <taxon>Katanobacteria</taxon>
    </lineage>
</organism>
<accession>A0A2H0XBN2</accession>
<dbReference type="PANTHER" id="PTHR34203">
    <property type="entry name" value="METHYLTRANSFERASE, FKBM FAMILY PROTEIN"/>
    <property type="match status" value="1"/>
</dbReference>
<name>A0A2H0XBN2_UNCKA</name>
<dbReference type="EMBL" id="PEYU01000057">
    <property type="protein sequence ID" value="PIS22344.1"/>
    <property type="molecule type" value="Genomic_DNA"/>
</dbReference>
<dbReference type="AlphaFoldDB" id="A0A2H0XBN2"/>
<feature type="domain" description="Methyltransferase FkbM" evidence="1">
    <location>
        <begin position="86"/>
        <end position="237"/>
    </location>
</feature>
<evidence type="ECO:0000313" key="2">
    <source>
        <dbReference type="EMBL" id="PIS22344.1"/>
    </source>
</evidence>
<protein>
    <recommendedName>
        <fullName evidence="1">Methyltransferase FkbM domain-containing protein</fullName>
    </recommendedName>
</protein>
<comment type="caution">
    <text evidence="2">The sequence shown here is derived from an EMBL/GenBank/DDBJ whole genome shotgun (WGS) entry which is preliminary data.</text>
</comment>
<dbReference type="NCBIfam" id="TIGR01444">
    <property type="entry name" value="fkbM_fam"/>
    <property type="match status" value="1"/>
</dbReference>
<dbReference type="Pfam" id="PF05050">
    <property type="entry name" value="Methyltransf_21"/>
    <property type="match status" value="1"/>
</dbReference>
<dbReference type="PANTHER" id="PTHR34203:SF15">
    <property type="entry name" value="SLL1173 PROTEIN"/>
    <property type="match status" value="1"/>
</dbReference>
<reference evidence="3" key="1">
    <citation type="submission" date="2017-09" db="EMBL/GenBank/DDBJ databases">
        <title>Depth-based differentiation of microbial function through sediment-hosted aquifers and enrichment of novel symbionts in the deep terrestrial subsurface.</title>
        <authorList>
            <person name="Probst A.J."/>
            <person name="Ladd B."/>
            <person name="Jarett J.K."/>
            <person name="Geller-Mcgrath D.E."/>
            <person name="Sieber C.M.K."/>
            <person name="Emerson J.B."/>
            <person name="Anantharaman K."/>
            <person name="Thomas B.C."/>
            <person name="Malmstrom R."/>
            <person name="Stieglmeier M."/>
            <person name="Klingl A."/>
            <person name="Woyke T."/>
            <person name="Ryan C.M."/>
            <person name="Banfield J.F."/>
        </authorList>
    </citation>
    <scope>NUCLEOTIDE SEQUENCE [LARGE SCALE GENOMIC DNA]</scope>
</reference>
<dbReference type="Gene3D" id="3.40.50.150">
    <property type="entry name" value="Vaccinia Virus protein VP39"/>
    <property type="match status" value="1"/>
</dbReference>
<dbReference type="InterPro" id="IPR029063">
    <property type="entry name" value="SAM-dependent_MTases_sf"/>
</dbReference>
<dbReference type="InterPro" id="IPR006342">
    <property type="entry name" value="FkbM_mtfrase"/>
</dbReference>
<sequence>MYIIITTIINVILTLNIESTLKYIVCFVTRRNKTVTLKTKRGVRCLVQFNSSDKGELISILSNREYGPLIDIIYKECSKEWVVLGIGANIGLFSIWLERACGIKGAKILVEPDPENLKILKVNLLLNKIQNYQIIEKAVYMEKGNKNFSVVEDYHARYLTDSNTNTITVETDTITGIIAREGLGRIGILKMDIEGGEWDLFNEENYDAFLDACVLAIEYHANRFNNFGNIERYFRNRKVLHFQKNETTGIIYIYNI</sequence>
<evidence type="ECO:0000313" key="3">
    <source>
        <dbReference type="Proteomes" id="UP000231252"/>
    </source>
</evidence>
<dbReference type="Proteomes" id="UP000231252">
    <property type="component" value="Unassembled WGS sequence"/>
</dbReference>
<dbReference type="SUPFAM" id="SSF53335">
    <property type="entry name" value="S-adenosyl-L-methionine-dependent methyltransferases"/>
    <property type="match status" value="1"/>
</dbReference>
<evidence type="ECO:0000259" key="1">
    <source>
        <dbReference type="Pfam" id="PF05050"/>
    </source>
</evidence>